<dbReference type="GO" id="GO:0000155">
    <property type="term" value="F:phosphorelay sensor kinase activity"/>
    <property type="evidence" value="ECO:0007669"/>
    <property type="project" value="InterPro"/>
</dbReference>
<dbReference type="Pfam" id="PF17149">
    <property type="entry name" value="CHASE5"/>
    <property type="match status" value="1"/>
</dbReference>
<feature type="domain" description="PAS" evidence="10">
    <location>
        <begin position="241"/>
        <end position="294"/>
    </location>
</feature>
<dbReference type="EMBL" id="UOFL01000094">
    <property type="protein sequence ID" value="VAW75924.1"/>
    <property type="molecule type" value="Genomic_DNA"/>
</dbReference>
<evidence type="ECO:0000256" key="7">
    <source>
        <dbReference type="SAM" id="Phobius"/>
    </source>
</evidence>
<dbReference type="Pfam" id="PF00072">
    <property type="entry name" value="Response_reg"/>
    <property type="match status" value="2"/>
</dbReference>
<dbReference type="SMART" id="SM00091">
    <property type="entry name" value="PAS"/>
    <property type="match status" value="3"/>
</dbReference>
<feature type="domain" description="Response regulatory" evidence="9">
    <location>
        <begin position="1010"/>
        <end position="1130"/>
    </location>
</feature>
<dbReference type="Pfam" id="PF02518">
    <property type="entry name" value="HATPase_c"/>
    <property type="match status" value="1"/>
</dbReference>
<dbReference type="NCBIfam" id="TIGR00229">
    <property type="entry name" value="sensory_box"/>
    <property type="match status" value="3"/>
</dbReference>
<dbReference type="InterPro" id="IPR003594">
    <property type="entry name" value="HATPase_dom"/>
</dbReference>
<dbReference type="SUPFAM" id="SSF47384">
    <property type="entry name" value="Homodimeric domain of signal transducing histidine kinase"/>
    <property type="match status" value="1"/>
</dbReference>
<accession>A0A3B0Z3W5</accession>
<feature type="domain" description="PAC" evidence="11">
    <location>
        <begin position="576"/>
        <end position="627"/>
    </location>
</feature>
<evidence type="ECO:0000256" key="1">
    <source>
        <dbReference type="ARBA" id="ARBA00022553"/>
    </source>
</evidence>
<dbReference type="SMART" id="SM00448">
    <property type="entry name" value="REC"/>
    <property type="match status" value="2"/>
</dbReference>
<keyword evidence="7" id="KW-0472">Membrane</keyword>
<dbReference type="InterPro" id="IPR036097">
    <property type="entry name" value="HisK_dim/P_sf"/>
</dbReference>
<dbReference type="PANTHER" id="PTHR43065:SF46">
    <property type="entry name" value="C4-DICARBOXYLATE TRANSPORT SENSOR PROTEIN DCTB"/>
    <property type="match status" value="1"/>
</dbReference>
<dbReference type="CDD" id="cd00130">
    <property type="entry name" value="PAS"/>
    <property type="match status" value="3"/>
</dbReference>
<reference evidence="12" key="1">
    <citation type="submission" date="2018-06" db="EMBL/GenBank/DDBJ databases">
        <authorList>
            <person name="Zhirakovskaya E."/>
        </authorList>
    </citation>
    <scope>NUCLEOTIDE SEQUENCE</scope>
</reference>
<dbReference type="InterPro" id="IPR036890">
    <property type="entry name" value="HATPase_C_sf"/>
</dbReference>
<dbReference type="GO" id="GO:0005524">
    <property type="term" value="F:ATP binding"/>
    <property type="evidence" value="ECO:0007669"/>
    <property type="project" value="UniProtKB-KW"/>
</dbReference>
<keyword evidence="7" id="KW-1133">Transmembrane helix</keyword>
<keyword evidence="4" id="KW-0418">Kinase</keyword>
<dbReference type="SMART" id="SM00387">
    <property type="entry name" value="HATPase_c"/>
    <property type="match status" value="1"/>
</dbReference>
<feature type="transmembrane region" description="Helical" evidence="7">
    <location>
        <begin position="22"/>
        <end position="43"/>
    </location>
</feature>
<evidence type="ECO:0000259" key="10">
    <source>
        <dbReference type="PROSITE" id="PS50112"/>
    </source>
</evidence>
<dbReference type="InterPro" id="IPR011006">
    <property type="entry name" value="CheY-like_superfamily"/>
</dbReference>
<evidence type="ECO:0000259" key="8">
    <source>
        <dbReference type="PROSITE" id="PS50109"/>
    </source>
</evidence>
<dbReference type="Gene3D" id="3.40.50.2300">
    <property type="match status" value="2"/>
</dbReference>
<keyword evidence="2" id="KW-0808">Transferase</keyword>
<name>A0A3B0Z3W5_9ZZZZ</name>
<dbReference type="SUPFAM" id="SSF52172">
    <property type="entry name" value="CheY-like"/>
    <property type="match status" value="2"/>
</dbReference>
<dbReference type="CDD" id="cd00156">
    <property type="entry name" value="REC"/>
    <property type="match status" value="1"/>
</dbReference>
<dbReference type="InterPro" id="IPR005467">
    <property type="entry name" value="His_kinase_dom"/>
</dbReference>
<keyword evidence="6" id="KW-0902">Two-component regulatory system</keyword>
<dbReference type="SUPFAM" id="SSF55874">
    <property type="entry name" value="ATPase domain of HSP90 chaperone/DNA topoisomerase II/histidine kinase"/>
    <property type="match status" value="1"/>
</dbReference>
<dbReference type="Gene3D" id="1.10.287.130">
    <property type="match status" value="1"/>
</dbReference>
<feature type="domain" description="PAS" evidence="10">
    <location>
        <begin position="503"/>
        <end position="573"/>
    </location>
</feature>
<dbReference type="Pfam" id="PF08448">
    <property type="entry name" value="PAS_4"/>
    <property type="match status" value="1"/>
</dbReference>
<dbReference type="Gene3D" id="3.30.565.10">
    <property type="entry name" value="Histidine kinase-like ATPase, C-terminal domain"/>
    <property type="match status" value="1"/>
</dbReference>
<dbReference type="InterPro" id="IPR000014">
    <property type="entry name" value="PAS"/>
</dbReference>
<feature type="domain" description="Histidine kinase" evidence="8">
    <location>
        <begin position="640"/>
        <end position="861"/>
    </location>
</feature>
<dbReference type="InterPro" id="IPR001789">
    <property type="entry name" value="Sig_transdc_resp-reg_receiver"/>
</dbReference>
<feature type="domain" description="PAS" evidence="10">
    <location>
        <begin position="373"/>
        <end position="446"/>
    </location>
</feature>
<dbReference type="PROSITE" id="PS50113">
    <property type="entry name" value="PAC"/>
    <property type="match status" value="1"/>
</dbReference>
<sequence>MNLTPEKNTKITRHGNFIARRLVFYTVIASTLISICTSAYQLYYSYRTEVNTIESRLNEIQDSYSANIASRVWVSNMTELNITLRGITRLPDIDYIAIYEDGTLLSQHGNMSNTDTIQRRFPLFHVFHKKLKKIGHVRVVASLKNTYQHIYNQAFNIIVSNTIKTFLVSGFMLFLFYQLVAKHLRTIGKFTQSLNVDSLDNKIKLKRRLHPNKIDELDSLTHTLTDLQRRLKNSIFELTDSQEKVELLLDSTAEAIYGIDVNGCCTFANKACLEMLGYNDDSELLNKNMHQLIHHTYADGTIYPVEKCHIFNAFRNNRRSHIVNEVLWRKNATSFPAEYWSHPIFKDKLCTGAVVTFLDISQRIKFESKLKESEKNLAITLNSIGDAVIATDSVGNITHMNPVAEQLTGWTFSEACQQPLKDVFIIIDANTRETIENPIDKVLSQGEVIHLSNHTTLISKNGSEFQIADSAAPISDNGTILGMVLVFNDVTKQYQLRELAAKNKRDLDAIMNHTPAVIFVKSIKGAYLFVNRQFETLFNLTQQQIVGKKDYEIFDKEAATRYQANDQIVLSAGHSMEFEETITQDDGPHVYTTINFPLLNENNEVYAICGIATDITLRKHQEAQLRQVQKMDALGKLTSGIAHDYNNILAIILGYAEQIEMNKNNAEIVKKHSLQVAHTAKRGAKLANKLMAFSQHKQTVSTTVNINQLIQEQQHMLHKTLTVRIKLLLNLSDDLWPVEVDSSDFEDAIINICINALHAMPQGGSLVISTSNETFTHESAESAGLIPGHYVTLSISDTGCGMDDNIRSKIFDPFFSTKGELGNGLGLSQVHGFVERSGGLIKVFSKPNYGSSFTLYFPKSESTYVDHTKLSANKKQSLNGNETLLIVDDEPDMLVLANEIFTSQGYHVLTASDGIQALAMLERHKVKLIVSDVIMPNMDGYQLAAKVRQRYPEILIQMTSGFSDERHSDSKTPKLHQDLIRKPYDKNILLTKVRELLDKKTNINILEDQTVLVMDDDTSMLDLFKINLEQFHCKVTTCTNGESAINRYKQAYASDKPFDVVILDLYIPNGIGGQEIAQSIRQVDSTAKIIVASGNTEGDEMKAPHEFGFDASLTKDFNPAHIKTILEQVLISQ</sequence>
<dbReference type="PRINTS" id="PR00344">
    <property type="entry name" value="BCTRLSENSOR"/>
</dbReference>
<evidence type="ECO:0000256" key="3">
    <source>
        <dbReference type="ARBA" id="ARBA00022741"/>
    </source>
</evidence>
<evidence type="ECO:0000256" key="6">
    <source>
        <dbReference type="ARBA" id="ARBA00023012"/>
    </source>
</evidence>
<keyword evidence="3" id="KW-0547">Nucleotide-binding</keyword>
<evidence type="ECO:0000259" key="9">
    <source>
        <dbReference type="PROSITE" id="PS50110"/>
    </source>
</evidence>
<dbReference type="CDD" id="cd00082">
    <property type="entry name" value="HisKA"/>
    <property type="match status" value="1"/>
</dbReference>
<protein>
    <submittedName>
        <fullName evidence="12">Diguanylate cyclase/phosphodiesterase (GGDEF &amp; EAL domains) with PAS/PAC sensor(S)</fullName>
    </submittedName>
</protein>
<dbReference type="PANTHER" id="PTHR43065">
    <property type="entry name" value="SENSOR HISTIDINE KINASE"/>
    <property type="match status" value="1"/>
</dbReference>
<gene>
    <name evidence="12" type="ORF">MNBD_GAMMA12-675</name>
</gene>
<dbReference type="PROSITE" id="PS50110">
    <property type="entry name" value="RESPONSE_REGULATORY"/>
    <property type="match status" value="2"/>
</dbReference>
<evidence type="ECO:0000259" key="11">
    <source>
        <dbReference type="PROSITE" id="PS50113"/>
    </source>
</evidence>
<feature type="domain" description="Response regulatory" evidence="9">
    <location>
        <begin position="883"/>
        <end position="997"/>
    </location>
</feature>
<dbReference type="InterPro" id="IPR000700">
    <property type="entry name" value="PAS-assoc_C"/>
</dbReference>
<evidence type="ECO:0000256" key="5">
    <source>
        <dbReference type="ARBA" id="ARBA00022840"/>
    </source>
</evidence>
<dbReference type="InterPro" id="IPR003661">
    <property type="entry name" value="HisK_dim/P_dom"/>
</dbReference>
<dbReference type="AlphaFoldDB" id="A0A3B0Z3W5"/>
<dbReference type="InterPro" id="IPR013656">
    <property type="entry name" value="PAS_4"/>
</dbReference>
<dbReference type="GO" id="GO:0006355">
    <property type="term" value="P:regulation of DNA-templated transcription"/>
    <property type="evidence" value="ECO:0007669"/>
    <property type="project" value="InterPro"/>
</dbReference>
<dbReference type="SUPFAM" id="SSF55785">
    <property type="entry name" value="PYP-like sensor domain (PAS domain)"/>
    <property type="match status" value="3"/>
</dbReference>
<organism evidence="12">
    <name type="scientific">hydrothermal vent metagenome</name>
    <dbReference type="NCBI Taxonomy" id="652676"/>
    <lineage>
        <taxon>unclassified sequences</taxon>
        <taxon>metagenomes</taxon>
        <taxon>ecological metagenomes</taxon>
    </lineage>
</organism>
<dbReference type="PROSITE" id="PS50112">
    <property type="entry name" value="PAS"/>
    <property type="match status" value="3"/>
</dbReference>
<evidence type="ECO:0000256" key="2">
    <source>
        <dbReference type="ARBA" id="ARBA00022679"/>
    </source>
</evidence>
<keyword evidence="7" id="KW-0812">Transmembrane</keyword>
<dbReference type="InterPro" id="IPR013767">
    <property type="entry name" value="PAS_fold"/>
</dbReference>
<keyword evidence="5" id="KW-0067">ATP-binding</keyword>
<dbReference type="PROSITE" id="PS50109">
    <property type="entry name" value="HIS_KIN"/>
    <property type="match status" value="1"/>
</dbReference>
<evidence type="ECO:0000313" key="12">
    <source>
        <dbReference type="EMBL" id="VAW75924.1"/>
    </source>
</evidence>
<dbReference type="InterPro" id="IPR035965">
    <property type="entry name" value="PAS-like_dom_sf"/>
</dbReference>
<dbReference type="InterPro" id="IPR033414">
    <property type="entry name" value="Sensor_dom"/>
</dbReference>
<dbReference type="Pfam" id="PF00989">
    <property type="entry name" value="PAS"/>
    <property type="match status" value="2"/>
</dbReference>
<dbReference type="Gene3D" id="3.30.450.20">
    <property type="entry name" value="PAS domain"/>
    <property type="match status" value="3"/>
</dbReference>
<keyword evidence="1" id="KW-0597">Phosphoprotein</keyword>
<evidence type="ECO:0000256" key="4">
    <source>
        <dbReference type="ARBA" id="ARBA00022777"/>
    </source>
</evidence>
<proteinExistence type="predicted"/>
<dbReference type="InterPro" id="IPR004358">
    <property type="entry name" value="Sig_transdc_His_kin-like_C"/>
</dbReference>